<evidence type="ECO:0000313" key="3">
    <source>
        <dbReference type="Proteomes" id="UP001234178"/>
    </source>
</evidence>
<gene>
    <name evidence="2" type="ORF">OUZ56_012919</name>
</gene>
<name>A0ABQ9Z4E7_9CRUS</name>
<keyword evidence="3" id="KW-1185">Reference proteome</keyword>
<dbReference type="EMBL" id="JAOYFB010000002">
    <property type="protein sequence ID" value="KAK4007767.1"/>
    <property type="molecule type" value="Genomic_DNA"/>
</dbReference>
<dbReference type="Proteomes" id="UP001234178">
    <property type="component" value="Unassembled WGS sequence"/>
</dbReference>
<protein>
    <submittedName>
        <fullName evidence="2">Uncharacterized protein</fullName>
    </submittedName>
</protein>
<proteinExistence type="predicted"/>
<evidence type="ECO:0000313" key="2">
    <source>
        <dbReference type="EMBL" id="KAK4007767.1"/>
    </source>
</evidence>
<organism evidence="2 3">
    <name type="scientific">Daphnia magna</name>
    <dbReference type="NCBI Taxonomy" id="35525"/>
    <lineage>
        <taxon>Eukaryota</taxon>
        <taxon>Metazoa</taxon>
        <taxon>Ecdysozoa</taxon>
        <taxon>Arthropoda</taxon>
        <taxon>Crustacea</taxon>
        <taxon>Branchiopoda</taxon>
        <taxon>Diplostraca</taxon>
        <taxon>Cladocera</taxon>
        <taxon>Anomopoda</taxon>
        <taxon>Daphniidae</taxon>
        <taxon>Daphnia</taxon>
    </lineage>
</organism>
<accession>A0ABQ9Z4E7</accession>
<evidence type="ECO:0000256" key="1">
    <source>
        <dbReference type="SAM" id="MobiDB-lite"/>
    </source>
</evidence>
<reference evidence="2 3" key="1">
    <citation type="journal article" date="2023" name="Nucleic Acids Res.">
        <title>The hologenome of Daphnia magna reveals possible DNA methylation and microbiome-mediated evolution of the host genome.</title>
        <authorList>
            <person name="Chaturvedi A."/>
            <person name="Li X."/>
            <person name="Dhandapani V."/>
            <person name="Marshall H."/>
            <person name="Kissane S."/>
            <person name="Cuenca-Cambronero M."/>
            <person name="Asole G."/>
            <person name="Calvet F."/>
            <person name="Ruiz-Romero M."/>
            <person name="Marangio P."/>
            <person name="Guigo R."/>
            <person name="Rago D."/>
            <person name="Mirbahai L."/>
            <person name="Eastwood N."/>
            <person name="Colbourne J.K."/>
            <person name="Zhou J."/>
            <person name="Mallon E."/>
            <person name="Orsini L."/>
        </authorList>
    </citation>
    <scope>NUCLEOTIDE SEQUENCE [LARGE SCALE GENOMIC DNA]</scope>
    <source>
        <strain evidence="2">LRV0_1</strain>
    </source>
</reference>
<comment type="caution">
    <text evidence="2">The sequence shown here is derived from an EMBL/GenBank/DDBJ whole genome shotgun (WGS) entry which is preliminary data.</text>
</comment>
<sequence>MEKPVETKTNDVGFEPKPGGRRMSSARQIVQGLPQGKPVANAEPALPTITSGTRLPVVEVVVNLPSLSAITTTIKTRSRRRSVWSNKTITIETENKINGMKIKFGTTPKE</sequence>
<feature type="region of interest" description="Disordered" evidence="1">
    <location>
        <begin position="1"/>
        <end position="25"/>
    </location>
</feature>